<feature type="domain" description="Radical SAM core" evidence="6">
    <location>
        <begin position="79"/>
        <end position="301"/>
    </location>
</feature>
<comment type="caution">
    <text evidence="7">The sequence shown here is derived from an EMBL/GenBank/DDBJ whole genome shotgun (WGS) entry which is preliminary data.</text>
</comment>
<evidence type="ECO:0000256" key="3">
    <source>
        <dbReference type="ARBA" id="ARBA00022723"/>
    </source>
</evidence>
<dbReference type="GO" id="GO:0016491">
    <property type="term" value="F:oxidoreductase activity"/>
    <property type="evidence" value="ECO:0007669"/>
    <property type="project" value="InterPro"/>
</dbReference>
<dbReference type="Pfam" id="PF04055">
    <property type="entry name" value="Radical_SAM"/>
    <property type="match status" value="1"/>
</dbReference>
<reference evidence="8" key="1">
    <citation type="submission" date="2019-09" db="EMBL/GenBank/DDBJ databases">
        <title>Distinct polysaccharide growth profiles of human intestinal Prevotella copri isolates.</title>
        <authorList>
            <person name="Fehlner-Peach H."/>
            <person name="Magnabosco C."/>
            <person name="Raghavan V."/>
            <person name="Scher J.U."/>
            <person name="Tett A."/>
            <person name="Cox L.M."/>
            <person name="Gottsegen C."/>
            <person name="Watters A."/>
            <person name="Wiltshire- Gordon J.D."/>
            <person name="Segata N."/>
            <person name="Bonneau R."/>
            <person name="Littman D.R."/>
        </authorList>
    </citation>
    <scope>NUCLEOTIDE SEQUENCE [LARGE SCALE GENOMIC DNA]</scope>
    <source>
        <strain evidence="8">iAQ1179</strain>
    </source>
</reference>
<dbReference type="InterPro" id="IPR013785">
    <property type="entry name" value="Aldolase_TIM"/>
</dbReference>
<dbReference type="SFLD" id="SFLDG01384">
    <property type="entry name" value="thioether_bond_formation_requi"/>
    <property type="match status" value="1"/>
</dbReference>
<keyword evidence="3" id="KW-0479">Metal-binding</keyword>
<dbReference type="GO" id="GO:0051536">
    <property type="term" value="F:iron-sulfur cluster binding"/>
    <property type="evidence" value="ECO:0007669"/>
    <property type="project" value="UniProtKB-KW"/>
</dbReference>
<dbReference type="Proteomes" id="UP000442105">
    <property type="component" value="Unassembled WGS sequence"/>
</dbReference>
<dbReference type="EMBL" id="VZCW01000046">
    <property type="protein sequence ID" value="MQN11581.1"/>
    <property type="molecule type" value="Genomic_DNA"/>
</dbReference>
<evidence type="ECO:0000256" key="5">
    <source>
        <dbReference type="ARBA" id="ARBA00023014"/>
    </source>
</evidence>
<organism evidence="7 8">
    <name type="scientific">Segatella copri</name>
    <dbReference type="NCBI Taxonomy" id="165179"/>
    <lineage>
        <taxon>Bacteria</taxon>
        <taxon>Pseudomonadati</taxon>
        <taxon>Bacteroidota</taxon>
        <taxon>Bacteroidia</taxon>
        <taxon>Bacteroidales</taxon>
        <taxon>Prevotellaceae</taxon>
        <taxon>Segatella</taxon>
    </lineage>
</organism>
<dbReference type="InterPro" id="IPR007197">
    <property type="entry name" value="rSAM"/>
</dbReference>
<evidence type="ECO:0000313" key="7">
    <source>
        <dbReference type="EMBL" id="MQN11581.1"/>
    </source>
</evidence>
<evidence type="ECO:0000313" key="8">
    <source>
        <dbReference type="Proteomes" id="UP000442105"/>
    </source>
</evidence>
<comment type="cofactor">
    <cofactor evidence="1">
        <name>[4Fe-4S] cluster</name>
        <dbReference type="ChEBI" id="CHEBI:49883"/>
    </cofactor>
</comment>
<proteinExistence type="predicted"/>
<dbReference type="SUPFAM" id="SSF102114">
    <property type="entry name" value="Radical SAM enzymes"/>
    <property type="match status" value="1"/>
</dbReference>
<dbReference type="PANTHER" id="PTHR43273">
    <property type="entry name" value="ANAEROBIC SULFATASE-MATURATING ENZYME HOMOLOG ASLB-RELATED"/>
    <property type="match status" value="1"/>
</dbReference>
<dbReference type="NCBIfam" id="TIGR04085">
    <property type="entry name" value="rSAM_more_4Fe4S"/>
    <property type="match status" value="1"/>
</dbReference>
<dbReference type="CDD" id="cd01335">
    <property type="entry name" value="Radical_SAM"/>
    <property type="match status" value="1"/>
</dbReference>
<evidence type="ECO:0000256" key="2">
    <source>
        <dbReference type="ARBA" id="ARBA00022691"/>
    </source>
</evidence>
<protein>
    <submittedName>
        <fullName evidence="7">Radical SAM protein</fullName>
    </submittedName>
</protein>
<dbReference type="InterPro" id="IPR023885">
    <property type="entry name" value="4Fe4S-binding_SPASM_dom"/>
</dbReference>
<dbReference type="Gene3D" id="3.20.20.70">
    <property type="entry name" value="Aldolase class I"/>
    <property type="match status" value="1"/>
</dbReference>
<dbReference type="AlphaFoldDB" id="A0AA90ZJQ4"/>
<sequence>MEKLETKDYKLVKVNDKKYVFLTGSQDVLEIQNPLLEEYFDSTCSLNVNATYEEKFDELTSALIAKRDRVHIREEPEAIPQQVMLTFNTTHACNMACRYCFAFSKSKQFKPMSTHIAEKAIKNLLMDFPEAKRYLFYFFGGEPLLCKDFIRETARIVESIFKEYPGKEFTFLLNTNGLLLNDKDLLAFFKQKDFAITVSIDGPQEVNDQNRLLKSGQGSFKHILANIEVLKQAGIKLNLRATISPRNQNLLNTFRFFENLAIPYAYAFTISASEKDEKETKMNQGTWVRTQQEYQQVFDFLTDKLLRKEEVFNMDFKQKLSILNQKTIRTHGCEAGRASFLVDELGRYFACQNMLPYQACIGELENGIVSSIRDRYKSQFVSKLKDCQQCWVRYLCGGGCQTERIFNASSQSMYCDISRFEWEQILLAHIKSKANKN</sequence>
<keyword evidence="4" id="KW-0408">Iron</keyword>
<dbReference type="SFLD" id="SFLDG01386">
    <property type="entry name" value="main_SPASM_domain-containing"/>
    <property type="match status" value="1"/>
</dbReference>
<dbReference type="SFLD" id="SFLDS00029">
    <property type="entry name" value="Radical_SAM"/>
    <property type="match status" value="1"/>
</dbReference>
<dbReference type="PROSITE" id="PS51918">
    <property type="entry name" value="RADICAL_SAM"/>
    <property type="match status" value="1"/>
</dbReference>
<name>A0AA90ZJQ4_9BACT</name>
<dbReference type="SFLD" id="SFLDG01072">
    <property type="entry name" value="dehydrogenase_like"/>
    <property type="match status" value="1"/>
</dbReference>
<evidence type="ECO:0000256" key="1">
    <source>
        <dbReference type="ARBA" id="ARBA00001966"/>
    </source>
</evidence>
<dbReference type="InterPro" id="IPR058240">
    <property type="entry name" value="rSAM_sf"/>
</dbReference>
<evidence type="ECO:0000259" key="6">
    <source>
        <dbReference type="PROSITE" id="PS51918"/>
    </source>
</evidence>
<keyword evidence="5" id="KW-0411">Iron-sulfur</keyword>
<dbReference type="RefSeq" id="WP_153127744.1">
    <property type="nucleotide sequence ID" value="NZ_VZCW01000046.1"/>
</dbReference>
<dbReference type="SFLD" id="SFLDG01067">
    <property type="entry name" value="SPASM/twitch_domain_containing"/>
    <property type="match status" value="1"/>
</dbReference>
<dbReference type="PANTHER" id="PTHR43273:SF8">
    <property type="entry name" value="RADICAL SAM DOMAIN PROTEIN"/>
    <property type="match status" value="1"/>
</dbReference>
<dbReference type="InterPro" id="IPR023867">
    <property type="entry name" value="Sulphatase_maturase_rSAM"/>
</dbReference>
<dbReference type="GO" id="GO:0046872">
    <property type="term" value="F:metal ion binding"/>
    <property type="evidence" value="ECO:0007669"/>
    <property type="project" value="UniProtKB-KW"/>
</dbReference>
<accession>A0AA90ZJQ4</accession>
<gene>
    <name evidence="7" type="ORF">F7D95_01840</name>
</gene>
<evidence type="ECO:0000256" key="4">
    <source>
        <dbReference type="ARBA" id="ARBA00023004"/>
    </source>
</evidence>
<keyword evidence="2" id="KW-0949">S-adenosyl-L-methionine</keyword>